<evidence type="ECO:0000313" key="5">
    <source>
        <dbReference type="EMBL" id="MBO8438736.1"/>
    </source>
</evidence>
<dbReference type="PANTHER" id="PTHR30231:SF4">
    <property type="entry name" value="PROTEIN NEN2"/>
    <property type="match status" value="1"/>
</dbReference>
<dbReference type="InterPro" id="IPR036397">
    <property type="entry name" value="RNaseH_sf"/>
</dbReference>
<dbReference type="InterPro" id="IPR012337">
    <property type="entry name" value="RNaseH-like_sf"/>
</dbReference>
<dbReference type="GO" id="GO:0003676">
    <property type="term" value="F:nucleic acid binding"/>
    <property type="evidence" value="ECO:0007669"/>
    <property type="project" value="InterPro"/>
</dbReference>
<dbReference type="PANTHER" id="PTHR30231">
    <property type="entry name" value="DNA POLYMERASE III SUBUNIT EPSILON"/>
    <property type="match status" value="1"/>
</dbReference>
<dbReference type="GO" id="GO:0008408">
    <property type="term" value="F:3'-5' exonuclease activity"/>
    <property type="evidence" value="ECO:0007669"/>
    <property type="project" value="TreeGrafter"/>
</dbReference>
<evidence type="ECO:0000256" key="3">
    <source>
        <dbReference type="ARBA" id="ARBA00022839"/>
    </source>
</evidence>
<dbReference type="SUPFAM" id="SSF53098">
    <property type="entry name" value="Ribonuclease H-like"/>
    <property type="match status" value="1"/>
</dbReference>
<proteinExistence type="predicted"/>
<keyword evidence="3 5" id="KW-0269">Exonuclease</keyword>
<evidence type="ECO:0000256" key="2">
    <source>
        <dbReference type="ARBA" id="ARBA00022801"/>
    </source>
</evidence>
<dbReference type="EMBL" id="JADIMW010000078">
    <property type="protein sequence ID" value="MBO8438736.1"/>
    <property type="molecule type" value="Genomic_DNA"/>
</dbReference>
<evidence type="ECO:0000259" key="4">
    <source>
        <dbReference type="SMART" id="SM00479"/>
    </source>
</evidence>
<dbReference type="SMART" id="SM00479">
    <property type="entry name" value="EXOIII"/>
    <property type="match status" value="1"/>
</dbReference>
<comment type="caution">
    <text evidence="5">The sequence shown here is derived from an EMBL/GenBank/DDBJ whole genome shotgun (WGS) entry which is preliminary data.</text>
</comment>
<dbReference type="Gene3D" id="3.30.420.10">
    <property type="entry name" value="Ribonuclease H-like superfamily/Ribonuclease H"/>
    <property type="match status" value="1"/>
</dbReference>
<evidence type="ECO:0000256" key="1">
    <source>
        <dbReference type="ARBA" id="ARBA00022722"/>
    </source>
</evidence>
<protein>
    <submittedName>
        <fullName evidence="5">3'-5' exonuclease</fullName>
    </submittedName>
</protein>
<sequence length="191" mass="22057">MKLLFFDIETTGTMFWKNGIHQLSGAVVIDGVMKESFDLRVRPNPKACIDDAALSVSGVTREQICGYPPMEDVYKEFVAMLGKYVDKYDRKDKFFLVGYNNSPFDNQFLRAWFKQNGDDYFGSWFWSNSIDVMVLASQFLADRRCDMKDFKLATVAEECGVAVQRDALHDALYDIRLTMELYKRVTTSKQQ</sequence>
<reference evidence="5" key="2">
    <citation type="journal article" date="2021" name="PeerJ">
        <title>Extensive microbial diversity within the chicken gut microbiome revealed by metagenomics and culture.</title>
        <authorList>
            <person name="Gilroy R."/>
            <person name="Ravi A."/>
            <person name="Getino M."/>
            <person name="Pursley I."/>
            <person name="Horton D.L."/>
            <person name="Alikhan N.F."/>
            <person name="Baker D."/>
            <person name="Gharbi K."/>
            <person name="Hall N."/>
            <person name="Watson M."/>
            <person name="Adriaenssens E.M."/>
            <person name="Foster-Nyarko E."/>
            <person name="Jarju S."/>
            <person name="Secka A."/>
            <person name="Antonio M."/>
            <person name="Oren A."/>
            <person name="Chaudhuri R.R."/>
            <person name="La Ragione R."/>
            <person name="Hildebrand F."/>
            <person name="Pallen M.J."/>
        </authorList>
    </citation>
    <scope>NUCLEOTIDE SEQUENCE</scope>
    <source>
        <strain evidence="5">G3-4614</strain>
    </source>
</reference>
<organism evidence="5 6">
    <name type="scientific">Candidatus Caccoplasma merdipullorum</name>
    <dbReference type="NCBI Taxonomy" id="2840718"/>
    <lineage>
        <taxon>Bacteria</taxon>
        <taxon>Pseudomonadati</taxon>
        <taxon>Bacteroidota</taxon>
        <taxon>Bacteroidia</taxon>
        <taxon>Bacteroidales</taxon>
        <taxon>Bacteroidaceae</taxon>
        <taxon>Bacteroidaceae incertae sedis</taxon>
        <taxon>Candidatus Caccoplasma</taxon>
    </lineage>
</organism>
<accession>A0A9D9E5W8</accession>
<gene>
    <name evidence="5" type="ORF">IAC54_07565</name>
</gene>
<evidence type="ECO:0000313" key="6">
    <source>
        <dbReference type="Proteomes" id="UP000823636"/>
    </source>
</evidence>
<dbReference type="CDD" id="cd06127">
    <property type="entry name" value="DEDDh"/>
    <property type="match status" value="1"/>
</dbReference>
<dbReference type="Proteomes" id="UP000823636">
    <property type="component" value="Unassembled WGS sequence"/>
</dbReference>
<keyword evidence="1" id="KW-0540">Nuclease</keyword>
<feature type="domain" description="Exonuclease" evidence="4">
    <location>
        <begin position="2"/>
        <end position="191"/>
    </location>
</feature>
<dbReference type="Pfam" id="PF00929">
    <property type="entry name" value="RNase_T"/>
    <property type="match status" value="1"/>
</dbReference>
<name>A0A9D9E5W8_9BACT</name>
<dbReference type="GO" id="GO:0006259">
    <property type="term" value="P:DNA metabolic process"/>
    <property type="evidence" value="ECO:0007669"/>
    <property type="project" value="UniProtKB-ARBA"/>
</dbReference>
<dbReference type="InterPro" id="IPR013520">
    <property type="entry name" value="Ribonucl_H"/>
</dbReference>
<reference evidence="5" key="1">
    <citation type="submission" date="2020-10" db="EMBL/GenBank/DDBJ databases">
        <authorList>
            <person name="Gilroy R."/>
        </authorList>
    </citation>
    <scope>NUCLEOTIDE SEQUENCE</scope>
    <source>
        <strain evidence="5">G3-4614</strain>
    </source>
</reference>
<dbReference type="AlphaFoldDB" id="A0A9D9E5W8"/>
<keyword evidence="2" id="KW-0378">Hydrolase</keyword>